<keyword evidence="1" id="KW-0812">Transmembrane</keyword>
<keyword evidence="3" id="KW-1185">Reference proteome</keyword>
<accession>A0AAD9HH26</accession>
<comment type="caution">
    <text evidence="2">The sequence shown here is derived from an EMBL/GenBank/DDBJ whole genome shotgun (WGS) entry which is preliminary data.</text>
</comment>
<keyword evidence="1" id="KW-0472">Membrane</keyword>
<dbReference type="EMBL" id="MU842870">
    <property type="protein sequence ID" value="KAK2028970.1"/>
    <property type="molecule type" value="Genomic_DNA"/>
</dbReference>
<evidence type="ECO:0000313" key="2">
    <source>
        <dbReference type="EMBL" id="KAK2028970.1"/>
    </source>
</evidence>
<proteinExistence type="predicted"/>
<dbReference type="AlphaFoldDB" id="A0AAD9HH26"/>
<protein>
    <submittedName>
        <fullName evidence="2">Uncharacterized protein</fullName>
    </submittedName>
</protein>
<keyword evidence="1" id="KW-1133">Transmembrane helix</keyword>
<feature type="transmembrane region" description="Helical" evidence="1">
    <location>
        <begin position="73"/>
        <end position="92"/>
    </location>
</feature>
<name>A0AAD9HH26_9PEZI</name>
<organism evidence="2 3">
    <name type="scientific">Colletotrichum zoysiae</name>
    <dbReference type="NCBI Taxonomy" id="1216348"/>
    <lineage>
        <taxon>Eukaryota</taxon>
        <taxon>Fungi</taxon>
        <taxon>Dikarya</taxon>
        <taxon>Ascomycota</taxon>
        <taxon>Pezizomycotina</taxon>
        <taxon>Sordariomycetes</taxon>
        <taxon>Hypocreomycetidae</taxon>
        <taxon>Glomerellales</taxon>
        <taxon>Glomerellaceae</taxon>
        <taxon>Colletotrichum</taxon>
        <taxon>Colletotrichum graminicola species complex</taxon>
    </lineage>
</organism>
<gene>
    <name evidence="2" type="ORF">LX32DRAFT_378646</name>
</gene>
<dbReference type="Proteomes" id="UP001232148">
    <property type="component" value="Unassembled WGS sequence"/>
</dbReference>
<reference evidence="2" key="1">
    <citation type="submission" date="2021-06" db="EMBL/GenBank/DDBJ databases">
        <title>Comparative genomics, transcriptomics and evolutionary studies reveal genomic signatures of adaptation to plant cell wall in hemibiotrophic fungi.</title>
        <authorList>
            <consortium name="DOE Joint Genome Institute"/>
            <person name="Baroncelli R."/>
            <person name="Diaz J.F."/>
            <person name="Benocci T."/>
            <person name="Peng M."/>
            <person name="Battaglia E."/>
            <person name="Haridas S."/>
            <person name="Andreopoulos W."/>
            <person name="Labutti K."/>
            <person name="Pangilinan J."/>
            <person name="Floch G.L."/>
            <person name="Makela M.R."/>
            <person name="Henrissat B."/>
            <person name="Grigoriev I.V."/>
            <person name="Crouch J.A."/>
            <person name="De Vries R.P."/>
            <person name="Sukno S.A."/>
            <person name="Thon M.R."/>
        </authorList>
    </citation>
    <scope>NUCLEOTIDE SEQUENCE</scope>
    <source>
        <strain evidence="2">MAFF235873</strain>
    </source>
</reference>
<evidence type="ECO:0000256" key="1">
    <source>
        <dbReference type="SAM" id="Phobius"/>
    </source>
</evidence>
<sequence>MFPCSIDEKLNSRLKPLANSPYDCSQFNHLGLSLDVGRDAAGRDGADGAAADSMLTFLFVWVLRLSQDAIENASVPISVLLALLSLFWSVFFSSPPFGRPQ</sequence>
<evidence type="ECO:0000313" key="3">
    <source>
        <dbReference type="Proteomes" id="UP001232148"/>
    </source>
</evidence>